<proteinExistence type="predicted"/>
<dbReference type="GeneID" id="76152983"/>
<accession>A0AAD5BAR7</accession>
<dbReference type="EMBL" id="JAIHNG010000165">
    <property type="protein sequence ID" value="KAI5949109.1"/>
    <property type="molecule type" value="Genomic_DNA"/>
</dbReference>
<dbReference type="Proteomes" id="UP001204833">
    <property type="component" value="Unassembled WGS sequence"/>
</dbReference>
<name>A0AAD5BAR7_9ASCO</name>
<comment type="caution">
    <text evidence="1">The sequence shown here is derived from an EMBL/GenBank/DDBJ whole genome shotgun (WGS) entry which is preliminary data.</text>
</comment>
<protein>
    <submittedName>
        <fullName evidence="1">Uncharacterized protein</fullName>
    </submittedName>
</protein>
<dbReference type="RefSeq" id="XP_051606619.1">
    <property type="nucleotide sequence ID" value="XM_051754502.1"/>
</dbReference>
<evidence type="ECO:0000313" key="1">
    <source>
        <dbReference type="EMBL" id="KAI5949109.1"/>
    </source>
</evidence>
<sequence>MTTLLDLPHHAISRIIFERWKMDYKYRNILSILYTCKQIYHDHYYVLYLLRPLVLGNTPFSTPLQGLQKLVQIGACCKIKTLYLIQPNKQLISSVTLFKSLVSVSISASLNDILNAMDKLPATVTDLTLCMTRNGMRLTKTQALTVPQLKLKTLIFRSLCCIRRASLSSFYDMIMRPIARGVDDSKYYKTNSPGKSVCELLAKLIHGSISTLKLLDLETVNAGQVTAVVEELIRKARTIHKIQVITVDQLGSNFDTAFKLLKICRKLRYINNPLNLEYILHRNEDGTVVQKLVATKPPTNSS</sequence>
<evidence type="ECO:0000313" key="2">
    <source>
        <dbReference type="Proteomes" id="UP001204833"/>
    </source>
</evidence>
<organism evidence="1 2">
    <name type="scientific">Candida theae</name>
    <dbReference type="NCBI Taxonomy" id="1198502"/>
    <lineage>
        <taxon>Eukaryota</taxon>
        <taxon>Fungi</taxon>
        <taxon>Dikarya</taxon>
        <taxon>Ascomycota</taxon>
        <taxon>Saccharomycotina</taxon>
        <taxon>Pichiomycetes</taxon>
        <taxon>Debaryomycetaceae</taxon>
        <taxon>Candida/Lodderomyces clade</taxon>
        <taxon>Candida</taxon>
    </lineage>
</organism>
<keyword evidence="2" id="KW-1185">Reference proteome</keyword>
<gene>
    <name evidence="1" type="ORF">KGF57_004939</name>
</gene>
<dbReference type="AlphaFoldDB" id="A0AAD5BAR7"/>
<reference evidence="1 2" key="1">
    <citation type="journal article" date="2022" name="DNA Res.">
        <title>Genome analysis of five recently described species of the CUG-Ser clade uncovers Candida theae as a new hybrid lineage with pathogenic potential in the Candida parapsilosis species complex.</title>
        <authorList>
            <person name="Mixao V."/>
            <person name="Del Olmo V."/>
            <person name="Hegedusova E."/>
            <person name="Saus E."/>
            <person name="Pryszcz L."/>
            <person name="Cillingova A."/>
            <person name="Nosek J."/>
            <person name="Gabaldon T."/>
        </authorList>
    </citation>
    <scope>NUCLEOTIDE SEQUENCE [LARGE SCALE GENOMIC DNA]</scope>
    <source>
        <strain evidence="1 2">CBS 12239</strain>
    </source>
</reference>